<protein>
    <submittedName>
        <fullName evidence="3">Uncharacterized protein</fullName>
    </submittedName>
</protein>
<comment type="caution">
    <text evidence="3">The sequence shown here is derived from an EMBL/GenBank/DDBJ whole genome shotgun (WGS) entry which is preliminary data.</text>
</comment>
<organism evidence="3 4">
    <name type="scientific">Arabidopsis thaliana</name>
    <name type="common">Mouse-ear cress</name>
    <dbReference type="NCBI Taxonomy" id="3702"/>
    <lineage>
        <taxon>Eukaryota</taxon>
        <taxon>Viridiplantae</taxon>
        <taxon>Streptophyta</taxon>
        <taxon>Embryophyta</taxon>
        <taxon>Tracheophyta</taxon>
        <taxon>Spermatophyta</taxon>
        <taxon>Magnoliopsida</taxon>
        <taxon>eudicotyledons</taxon>
        <taxon>Gunneridae</taxon>
        <taxon>Pentapetalae</taxon>
        <taxon>rosids</taxon>
        <taxon>malvids</taxon>
        <taxon>Brassicales</taxon>
        <taxon>Brassicaceae</taxon>
        <taxon>Camelineae</taxon>
        <taxon>Arabidopsis</taxon>
    </lineage>
</organism>
<feature type="region of interest" description="Disordered" evidence="1">
    <location>
        <begin position="95"/>
        <end position="138"/>
    </location>
</feature>
<evidence type="ECO:0000256" key="2">
    <source>
        <dbReference type="SAM" id="Phobius"/>
    </source>
</evidence>
<dbReference type="AlphaFoldDB" id="A0A178VJA1"/>
<evidence type="ECO:0000313" key="3">
    <source>
        <dbReference type="EMBL" id="OAP05113.1"/>
    </source>
</evidence>
<keyword evidence="2" id="KW-1133">Transmembrane helix</keyword>
<feature type="compositionally biased region" description="Basic and acidic residues" evidence="1">
    <location>
        <begin position="200"/>
        <end position="228"/>
    </location>
</feature>
<proteinExistence type="predicted"/>
<keyword evidence="2" id="KW-0812">Transmembrane</keyword>
<feature type="transmembrane region" description="Helical" evidence="2">
    <location>
        <begin position="49"/>
        <end position="71"/>
    </location>
</feature>
<evidence type="ECO:0000256" key="1">
    <source>
        <dbReference type="SAM" id="MobiDB-lite"/>
    </source>
</evidence>
<dbReference type="Proteomes" id="UP000078284">
    <property type="component" value="Chromosome 3"/>
</dbReference>
<evidence type="ECO:0000313" key="4">
    <source>
        <dbReference type="Proteomes" id="UP000078284"/>
    </source>
</evidence>
<dbReference type="EMBL" id="LUHQ01000003">
    <property type="protein sequence ID" value="OAP05113.1"/>
    <property type="molecule type" value="Genomic_DNA"/>
</dbReference>
<accession>A0A178VJA1</accession>
<gene>
    <name evidence="3" type="ordered locus">AXX17_At3g46010</name>
</gene>
<name>A0A178VJA1_ARATH</name>
<feature type="region of interest" description="Disordered" evidence="1">
    <location>
        <begin position="166"/>
        <end position="261"/>
    </location>
</feature>
<keyword evidence="2" id="KW-0472">Membrane</keyword>
<feature type="transmembrane region" description="Helical" evidence="2">
    <location>
        <begin position="20"/>
        <end position="37"/>
    </location>
</feature>
<dbReference type="ExpressionAtlas" id="A0A178VJA1">
    <property type="expression patterns" value="baseline and differential"/>
</dbReference>
<feature type="compositionally biased region" description="Basic and acidic residues" evidence="1">
    <location>
        <begin position="166"/>
        <end position="190"/>
    </location>
</feature>
<sequence length="261" mass="30395">MGRDGVRMDICTGKSGLTTAHGLAGQAIGGIIVAIRLKEMKIVWWRNHILVVLFFACRLLTSFFMSILWLWRKIFRFSSSVGDSSLDPEQRRMLARQGENGTSCHESRVEKARRKAEEKRQARLEKEHSEEEERKQREEVARLVEERRRLRDEILEAEKCSKLSVAAKEKDTKEAEKKRQERRKERDRASSKSNSDGEEVDKRTRKETEQKRGLYKSDHLEQERHAPDNLRVPNMERRHGHGLENNVTSNGTKSGGRYLIE</sequence>
<feature type="compositionally biased region" description="Basic and acidic residues" evidence="1">
    <location>
        <begin position="105"/>
        <end position="138"/>
    </location>
</feature>
<reference evidence="4" key="1">
    <citation type="journal article" date="2016" name="Proc. Natl. Acad. Sci. U.S.A.">
        <title>Chromosome-level assembly of Arabidopsis thaliana Ler reveals the extent of translocation and inversion polymorphisms.</title>
        <authorList>
            <person name="Zapata L."/>
            <person name="Ding J."/>
            <person name="Willing E.M."/>
            <person name="Hartwig B."/>
            <person name="Bezdan D."/>
            <person name="Jiao W.B."/>
            <person name="Patel V."/>
            <person name="Velikkakam James G."/>
            <person name="Koornneef M."/>
            <person name="Ossowski S."/>
            <person name="Schneeberger K."/>
        </authorList>
    </citation>
    <scope>NUCLEOTIDE SEQUENCE [LARGE SCALE GENOMIC DNA]</scope>
    <source>
        <strain evidence="4">cv. Landsberg erecta</strain>
    </source>
</reference>